<dbReference type="EMBL" id="VEPZ02001143">
    <property type="protein sequence ID" value="KAE8691858.1"/>
    <property type="molecule type" value="Genomic_DNA"/>
</dbReference>
<dbReference type="Proteomes" id="UP000436088">
    <property type="component" value="Unassembled WGS sequence"/>
</dbReference>
<proteinExistence type="inferred from homology"/>
<dbReference type="PANTHER" id="PTHR31614">
    <property type="entry name" value="PROTEIN DOWNSTREAM OF FLC-RELATED"/>
    <property type="match status" value="1"/>
</dbReference>
<protein>
    <submittedName>
        <fullName evidence="3">Alg9-like mannosyltransferase family isoform 1</fullName>
    </submittedName>
</protein>
<accession>A0A6A2ZIZ9</accession>
<comment type="caution">
    <text evidence="3">The sequence shown here is derived from an EMBL/GenBank/DDBJ whole genome shotgun (WGS) entry which is preliminary data.</text>
</comment>
<evidence type="ECO:0000256" key="2">
    <source>
        <dbReference type="ARBA" id="ARBA00023157"/>
    </source>
</evidence>
<evidence type="ECO:0000256" key="1">
    <source>
        <dbReference type="ARBA" id="ARBA00010049"/>
    </source>
</evidence>
<organism evidence="3 4">
    <name type="scientific">Hibiscus syriacus</name>
    <name type="common">Rose of Sharon</name>
    <dbReference type="NCBI Taxonomy" id="106335"/>
    <lineage>
        <taxon>Eukaryota</taxon>
        <taxon>Viridiplantae</taxon>
        <taxon>Streptophyta</taxon>
        <taxon>Embryophyta</taxon>
        <taxon>Tracheophyta</taxon>
        <taxon>Spermatophyta</taxon>
        <taxon>Magnoliopsida</taxon>
        <taxon>eudicotyledons</taxon>
        <taxon>Gunneridae</taxon>
        <taxon>Pentapetalae</taxon>
        <taxon>rosids</taxon>
        <taxon>malvids</taxon>
        <taxon>Malvales</taxon>
        <taxon>Malvaceae</taxon>
        <taxon>Malvoideae</taxon>
        <taxon>Hibiscus</taxon>
    </lineage>
</organism>
<evidence type="ECO:0000313" key="4">
    <source>
        <dbReference type="Proteomes" id="UP000436088"/>
    </source>
</evidence>
<dbReference type="AlphaFoldDB" id="A0A6A2ZIZ9"/>
<dbReference type="GO" id="GO:0016757">
    <property type="term" value="F:glycosyltransferase activity"/>
    <property type="evidence" value="ECO:0007669"/>
    <property type="project" value="UniProtKB-KW"/>
</dbReference>
<gene>
    <name evidence="3" type="ORF">F3Y22_tig00110865pilonHSYRG00146</name>
</gene>
<dbReference type="InterPro" id="IPR006041">
    <property type="entry name" value="Pollen_Ole_e1_allergen"/>
</dbReference>
<name>A0A6A2ZIZ9_HIBSY</name>
<evidence type="ECO:0000313" key="3">
    <source>
        <dbReference type="EMBL" id="KAE8691858.1"/>
    </source>
</evidence>
<dbReference type="PANTHER" id="PTHR31614:SF20">
    <property type="entry name" value="POLLEN PROTEIN OLE E I-LIKE PROTEIN"/>
    <property type="match status" value="1"/>
</dbReference>
<reference evidence="3" key="1">
    <citation type="submission" date="2019-09" db="EMBL/GenBank/DDBJ databases">
        <title>Draft genome information of white flower Hibiscus syriacus.</title>
        <authorList>
            <person name="Kim Y.-M."/>
        </authorList>
    </citation>
    <scope>NUCLEOTIDE SEQUENCE [LARGE SCALE GENOMIC DNA]</scope>
    <source>
        <strain evidence="3">YM2019G1</strain>
    </source>
</reference>
<comment type="similarity">
    <text evidence="1">Belongs to the Ole e I family.</text>
</comment>
<keyword evidence="4" id="KW-1185">Reference proteome</keyword>
<keyword evidence="2" id="KW-1015">Disulfide bond</keyword>
<sequence>MLVKSPRPDCNDPTEEWRKARVVLTTLDGISGDIRFTNNLGFKIKESLPECKQVLTEMGYYELRDELGDEATNP</sequence>